<dbReference type="CDD" id="cd00609">
    <property type="entry name" value="AAT_like"/>
    <property type="match status" value="1"/>
</dbReference>
<comment type="similarity">
    <text evidence="2 4">Belongs to the class-I pyridoxal-phosphate-dependent aminotransferase family.</text>
</comment>
<dbReference type="Gene3D" id="3.90.1150.10">
    <property type="entry name" value="Aspartate Aminotransferase, domain 1"/>
    <property type="match status" value="1"/>
</dbReference>
<dbReference type="InterPro" id="IPR005958">
    <property type="entry name" value="TyrNic_aminoTrfase"/>
</dbReference>
<keyword evidence="7" id="KW-0862">Zinc</keyword>
<name>A0ABD1HGN6_SALDI</name>
<dbReference type="Gene3D" id="3.40.640.10">
    <property type="entry name" value="Type I PLP-dependent aspartate aminotransferase-like (Major domain)"/>
    <property type="match status" value="1"/>
</dbReference>
<dbReference type="PANTHER" id="PTHR45744">
    <property type="entry name" value="TYROSINE AMINOTRANSFERASE"/>
    <property type="match status" value="1"/>
</dbReference>
<keyword evidence="7" id="KW-0479">Metal-binding</keyword>
<sequence>MESKLVKWGLKNEKEGGVSVTNRDLIKKISENLNKNDARAIINLGNGDPTPFPSFKTTLVAEEALLNSLHSNSFNGYPHPYGVSAARRAVANHLSGDLPHKLSEDDVYITSGASQAIELLLTVLARPGANVLLPRSVFPLYKARAELVGLEVRQFDLLPHRDWEVDLDAVEAMADDGTIAMVVINPCYPTGNLFTLDHMRKIAETAQRKGIIVIADEVYRHIVFGSQEFIPMGVFGSLTPVLTVGSLSKRWLVPGWRVGWLAVSDPNRLLSASGIIESIQKYLCMTSSPATLIQGAIPEILERTPADFFDKIVATLRESAEKCYRLTNEIPCITCPTKPQGCMFVMIKLNVAMLDGIEDELDFCCKLAKEESVILLPGIGVGLKNWMRVTFAIEPSYIDDAFGRIRAFYMRHAKKSHSNGSSFAS</sequence>
<evidence type="ECO:0000256" key="4">
    <source>
        <dbReference type="PIRNR" id="PIRNR000517"/>
    </source>
</evidence>
<dbReference type="PANTHER" id="PTHR45744:SF11">
    <property type="entry name" value="TYROSINE AMINOTRANSFERASE"/>
    <property type="match status" value="1"/>
</dbReference>
<keyword evidence="7" id="KW-0863">Zinc-finger</keyword>
<keyword evidence="8" id="KW-1185">Reference proteome</keyword>
<reference evidence="7 8" key="1">
    <citation type="submission" date="2024-06" db="EMBL/GenBank/DDBJ databases">
        <title>A chromosome level genome sequence of Diviner's sage (Salvia divinorum).</title>
        <authorList>
            <person name="Ford S.A."/>
            <person name="Ro D.-K."/>
            <person name="Ness R.W."/>
            <person name="Phillips M.A."/>
        </authorList>
    </citation>
    <scope>NUCLEOTIDE SEQUENCE [LARGE SCALE GENOMIC DNA]</scope>
    <source>
        <strain evidence="7">SAF-2024a</strain>
        <tissue evidence="7">Leaf</tissue>
    </source>
</reference>
<evidence type="ECO:0000256" key="2">
    <source>
        <dbReference type="ARBA" id="ARBA00007441"/>
    </source>
</evidence>
<feature type="domain" description="Aminotransferase class I/classII large" evidence="6">
    <location>
        <begin position="41"/>
        <end position="405"/>
    </location>
</feature>
<dbReference type="AlphaFoldDB" id="A0ABD1HGN6"/>
<evidence type="ECO:0000313" key="8">
    <source>
        <dbReference type="Proteomes" id="UP001567538"/>
    </source>
</evidence>
<keyword evidence="3 4" id="KW-0663">Pyridoxal phosphate</keyword>
<evidence type="ECO:0000313" key="7">
    <source>
        <dbReference type="EMBL" id="KAL1555621.1"/>
    </source>
</evidence>
<dbReference type="InterPro" id="IPR015422">
    <property type="entry name" value="PyrdxlP-dep_Trfase_small"/>
</dbReference>
<feature type="modified residue" description="N6-(pyridoxal phosphate)lysine" evidence="5">
    <location>
        <position position="249"/>
    </location>
</feature>
<dbReference type="SUPFAM" id="SSF53383">
    <property type="entry name" value="PLP-dependent transferases"/>
    <property type="match status" value="1"/>
</dbReference>
<proteinExistence type="inferred from homology"/>
<dbReference type="Pfam" id="PF00155">
    <property type="entry name" value="Aminotran_1_2"/>
    <property type="match status" value="1"/>
</dbReference>
<dbReference type="InterPro" id="IPR004839">
    <property type="entry name" value="Aminotransferase_I/II_large"/>
</dbReference>
<organism evidence="7 8">
    <name type="scientific">Salvia divinorum</name>
    <name type="common">Maria pastora</name>
    <name type="synonym">Diviner's sage</name>
    <dbReference type="NCBI Taxonomy" id="28513"/>
    <lineage>
        <taxon>Eukaryota</taxon>
        <taxon>Viridiplantae</taxon>
        <taxon>Streptophyta</taxon>
        <taxon>Embryophyta</taxon>
        <taxon>Tracheophyta</taxon>
        <taxon>Spermatophyta</taxon>
        <taxon>Magnoliopsida</taxon>
        <taxon>eudicotyledons</taxon>
        <taxon>Gunneridae</taxon>
        <taxon>Pentapetalae</taxon>
        <taxon>asterids</taxon>
        <taxon>lamiids</taxon>
        <taxon>Lamiales</taxon>
        <taxon>Lamiaceae</taxon>
        <taxon>Nepetoideae</taxon>
        <taxon>Mentheae</taxon>
        <taxon>Salviinae</taxon>
        <taxon>Salvia</taxon>
        <taxon>Salvia subgen. Calosphace</taxon>
    </lineage>
</organism>
<dbReference type="PIRSF" id="PIRSF000517">
    <property type="entry name" value="Tyr_transaminase"/>
    <property type="match status" value="1"/>
</dbReference>
<dbReference type="PROSITE" id="PS00105">
    <property type="entry name" value="AA_TRANSFER_CLASS_1"/>
    <property type="match status" value="1"/>
</dbReference>
<dbReference type="GO" id="GO:0008270">
    <property type="term" value="F:zinc ion binding"/>
    <property type="evidence" value="ECO:0007669"/>
    <property type="project" value="UniProtKB-KW"/>
</dbReference>
<evidence type="ECO:0000256" key="1">
    <source>
        <dbReference type="ARBA" id="ARBA00001933"/>
    </source>
</evidence>
<evidence type="ECO:0000259" key="6">
    <source>
        <dbReference type="Pfam" id="PF00155"/>
    </source>
</evidence>
<dbReference type="Proteomes" id="UP001567538">
    <property type="component" value="Unassembled WGS sequence"/>
</dbReference>
<comment type="cofactor">
    <cofactor evidence="1 4 5">
        <name>pyridoxal 5'-phosphate</name>
        <dbReference type="ChEBI" id="CHEBI:597326"/>
    </cofactor>
</comment>
<protein>
    <submittedName>
        <fullName evidence="7">Zinc-finger protein</fullName>
    </submittedName>
</protein>
<dbReference type="EMBL" id="JBEAFC010000005">
    <property type="protein sequence ID" value="KAL1555621.1"/>
    <property type="molecule type" value="Genomic_DNA"/>
</dbReference>
<evidence type="ECO:0000256" key="3">
    <source>
        <dbReference type="ARBA" id="ARBA00022898"/>
    </source>
</evidence>
<accession>A0ABD1HGN6</accession>
<dbReference type="InterPro" id="IPR004838">
    <property type="entry name" value="NHTrfase_class1_PyrdxlP-BS"/>
</dbReference>
<evidence type="ECO:0000256" key="5">
    <source>
        <dbReference type="PIRSR" id="PIRSR000517-1"/>
    </source>
</evidence>
<gene>
    <name evidence="7" type="primary">SUR1</name>
    <name evidence="7" type="ORF">AAHA92_11334</name>
</gene>
<comment type="caution">
    <text evidence="7">The sequence shown here is derived from an EMBL/GenBank/DDBJ whole genome shotgun (WGS) entry which is preliminary data.</text>
</comment>
<dbReference type="InterPro" id="IPR015421">
    <property type="entry name" value="PyrdxlP-dep_Trfase_major"/>
</dbReference>
<dbReference type="InterPro" id="IPR015424">
    <property type="entry name" value="PyrdxlP-dep_Trfase"/>
</dbReference>
<dbReference type="NCBIfam" id="TIGR01265">
    <property type="entry name" value="tyr_nico_aTase"/>
    <property type="match status" value="1"/>
</dbReference>